<feature type="compositionally biased region" description="Low complexity" evidence="5">
    <location>
        <begin position="703"/>
        <end position="712"/>
    </location>
</feature>
<evidence type="ECO:0000259" key="6">
    <source>
        <dbReference type="PROSITE" id="PS51265"/>
    </source>
</evidence>
<dbReference type="Pfam" id="PF07535">
    <property type="entry name" value="zf-DBF"/>
    <property type="match status" value="1"/>
</dbReference>
<comment type="caution">
    <text evidence="7">The sequence shown here is derived from an EMBL/GenBank/DDBJ whole genome shotgun (WGS) entry which is preliminary data.</text>
</comment>
<evidence type="ECO:0000313" key="8">
    <source>
        <dbReference type="Proteomes" id="UP000193719"/>
    </source>
</evidence>
<dbReference type="FunFam" id="6.10.250.3410:FF:000001">
    <property type="entry name" value="Protein DBF4 homolog A"/>
    <property type="match status" value="1"/>
</dbReference>
<feature type="region of interest" description="Disordered" evidence="5">
    <location>
        <begin position="520"/>
        <end position="545"/>
    </location>
</feature>
<feature type="compositionally biased region" description="Acidic residues" evidence="5">
    <location>
        <begin position="644"/>
        <end position="653"/>
    </location>
</feature>
<feature type="compositionally biased region" description="Basic and acidic residues" evidence="5">
    <location>
        <begin position="1332"/>
        <end position="1353"/>
    </location>
</feature>
<dbReference type="SUPFAM" id="SSF52113">
    <property type="entry name" value="BRCT domain"/>
    <property type="match status" value="1"/>
</dbReference>
<dbReference type="SMART" id="SM00586">
    <property type="entry name" value="ZnF_DBF"/>
    <property type="match status" value="1"/>
</dbReference>
<feature type="compositionally biased region" description="Acidic residues" evidence="5">
    <location>
        <begin position="689"/>
        <end position="702"/>
    </location>
</feature>
<feature type="compositionally biased region" description="Basic and acidic residues" evidence="5">
    <location>
        <begin position="1312"/>
        <end position="1323"/>
    </location>
</feature>
<evidence type="ECO:0000313" key="7">
    <source>
        <dbReference type="EMBL" id="ORX43787.1"/>
    </source>
</evidence>
<gene>
    <name evidence="7" type="ORF">BCR36DRAFT_415386</name>
</gene>
<reference evidence="7 8" key="2">
    <citation type="submission" date="2016-08" db="EMBL/GenBank/DDBJ databases">
        <title>Pervasive Adenine N6-methylation of Active Genes in Fungi.</title>
        <authorList>
            <consortium name="DOE Joint Genome Institute"/>
            <person name="Mondo S.J."/>
            <person name="Dannebaum R.O."/>
            <person name="Kuo R.C."/>
            <person name="Labutti K."/>
            <person name="Haridas S."/>
            <person name="Kuo A."/>
            <person name="Salamov A."/>
            <person name="Ahrendt S.R."/>
            <person name="Lipzen A."/>
            <person name="Sullivan W."/>
            <person name="Andreopoulos W.B."/>
            <person name="Clum A."/>
            <person name="Lindquist E."/>
            <person name="Daum C."/>
            <person name="Ramamoorthy G.K."/>
            <person name="Gryganskyi A."/>
            <person name="Culley D."/>
            <person name="Magnuson J.K."/>
            <person name="James T.Y."/>
            <person name="O'Malley M.A."/>
            <person name="Stajich J.E."/>
            <person name="Spatafora J.W."/>
            <person name="Visel A."/>
            <person name="Grigoriev I.V."/>
        </authorList>
    </citation>
    <scope>NUCLEOTIDE SEQUENCE [LARGE SCALE GENOMIC DNA]</scope>
    <source>
        <strain evidence="8">finn</strain>
    </source>
</reference>
<keyword evidence="2 4" id="KW-0863">Zinc-finger</keyword>
<feature type="compositionally biased region" description="Basic and acidic residues" evidence="5">
    <location>
        <begin position="1161"/>
        <end position="1170"/>
    </location>
</feature>
<dbReference type="PROSITE" id="PS51265">
    <property type="entry name" value="ZF_DBF4"/>
    <property type="match status" value="1"/>
</dbReference>
<organism evidence="7 8">
    <name type="scientific">Piromyces finnis</name>
    <dbReference type="NCBI Taxonomy" id="1754191"/>
    <lineage>
        <taxon>Eukaryota</taxon>
        <taxon>Fungi</taxon>
        <taxon>Fungi incertae sedis</taxon>
        <taxon>Chytridiomycota</taxon>
        <taxon>Chytridiomycota incertae sedis</taxon>
        <taxon>Neocallimastigomycetes</taxon>
        <taxon>Neocallimastigales</taxon>
        <taxon>Neocallimastigaceae</taxon>
        <taxon>Piromyces</taxon>
    </lineage>
</organism>
<feature type="region of interest" description="Disordered" evidence="5">
    <location>
        <begin position="873"/>
        <end position="951"/>
    </location>
</feature>
<feature type="compositionally biased region" description="Basic and acidic residues" evidence="5">
    <location>
        <begin position="1122"/>
        <end position="1132"/>
    </location>
</feature>
<dbReference type="Pfam" id="PF08630">
    <property type="entry name" value="Dfp1_Him1_M"/>
    <property type="match status" value="1"/>
</dbReference>
<dbReference type="InterPro" id="IPR036420">
    <property type="entry name" value="BRCT_dom_sf"/>
</dbReference>
<feature type="compositionally biased region" description="Polar residues" evidence="5">
    <location>
        <begin position="1565"/>
        <end position="1576"/>
    </location>
</feature>
<name>A0A1Y1V054_9FUNG</name>
<evidence type="ECO:0000256" key="5">
    <source>
        <dbReference type="SAM" id="MobiDB-lite"/>
    </source>
</evidence>
<feature type="region of interest" description="Disordered" evidence="5">
    <location>
        <begin position="1122"/>
        <end position="1170"/>
    </location>
</feature>
<feature type="region of interest" description="Disordered" evidence="5">
    <location>
        <begin position="1188"/>
        <end position="1260"/>
    </location>
</feature>
<evidence type="ECO:0000256" key="1">
    <source>
        <dbReference type="ARBA" id="ARBA00022723"/>
    </source>
</evidence>
<evidence type="ECO:0000256" key="2">
    <source>
        <dbReference type="ARBA" id="ARBA00022771"/>
    </source>
</evidence>
<dbReference type="GO" id="GO:0003676">
    <property type="term" value="F:nucleic acid binding"/>
    <property type="evidence" value="ECO:0007669"/>
    <property type="project" value="InterPro"/>
</dbReference>
<feature type="compositionally biased region" description="Low complexity" evidence="5">
    <location>
        <begin position="605"/>
        <end position="617"/>
    </location>
</feature>
<sequence>MSSKKTSQYDHSLNQTSTNSSRQIKNTHLTSNNDVLNHLNSNKVGKVNDNLHTNSITLSNNQSVRRNEFGFPYLYNYSHKSTREVKADSLNHKSTGKYNNASSVNVGSNNVDLQNLFSPAQSHRTLINGNVIKNNVNNNVSNENMSFRTPIPKNPKWKTSISNFINASTNNNTNSINNNTSEVKLSQAQGLSNTKRAYLLAKFKKQIFFFAVKTSDPKITRLHKKIISLGATVETFFSAKVTHKIVEDSRELTQRLINEERKEYLYSKPKENNDLKKSQNIVNCKEWTVAYLIRCINQIITDPGSTQQRLSLTQRLQQEKIVGSGLNTNREIHLLRQYYLVVEDLLSLHRPIAVREYPIPKSEEKNLPSLWPQLYLIENPNGRSPFNPPQPRDYLRHQQKNLKNETNTIVKKTNNPGNINKINENNNTAVIAPENANNHVANNNVQELKQPSELIDKQQDSHSHIRHIHVGNSIASGIVSFSIKSRRDTGEIVVPISQYAKEKDWKRKEISIADNKKKVEIKKVKTPPQKQGSKSGDKSAIRPPAFMNKPGYCENCSVKFMNFGEHIKSIAHRSFAENKNNFISLDHLINEIRECQKEDEESDFDSSSFDSSSDYDYVPSNKEDKLQEDETTTTTDLDISTLNTEEDEEDISDSETKVDSESEEENEEIELENETNEATSSNSVISYTLDDDDEEEEEEEENNNNINNNNKNLNEEIENEDINDDRDFVHIDQGEIEPNVDEIINIKDKNVNEEVLLEQKDNKTDYNEIQKAESVSNEINADINNKEMKEKSQSSVPNEESNNTDSNEMISINIFNGNQSSPSKCTTNQVTLELIKDILTNNYTKDIEATPSLEKLSLEKLCSKKVEKQDNIDNENKNINKTEDKNEVENKIENKTNDKNKNESEIENKTNDKNKNESEIENKTNDKNKNESEIETIEKDNVEINTSKDENENSNKFITNRIEINDNIVRQNISNNNNGNQENEQRNEQQTLILDNQNKEENNFNNKNQSQTITSSQKLVEMEAAFKKQYGLNLDSKNLNFGSYYSEDTTELSELNQKSMNNYTLDVSTTDITSEDVPLKSANKKIIKDKSIFSSEVNINELDDAKKDLLLDKQKLNTTSDNQKKLDIKENENSNSNIINNNNDNNDNDNNNNGNSNSNNEMDKTKKEEMGTLKIEEVKIVKIDSKNNEERKENSIVEKKDDPNKDKEEVVKATDESNISKENSQNQMLPTTPKLKRTKKPDNEGNELEIHLSNNSDVQINKQQNDKLVDNTNSGTPKIEKIQTKEIENNDKVIQKGQVNTPIKKTRRNAKKNIDKEKPEVKNSRRGRPRKNANENKEKDVKEKEVKNKEKKERTTRKTKIDNNQNHEVNINESETNNDVKEEGLNKRKRANTTEPVVKRTKRSQKNKNENNEVINETHENENTKMNQIDDKHIDQNTNIVDDNKENILEPNEEATPNIKRKRVLSISKIEKENDFQKNDNTTMVVTGKSRKRKTDDKYNDEISNSEILNNNEKAEPNPIETNPTTNENLPVIPSFNKTPERKRGLSNKLSLSLNKRLKKKDINENNGTKKNSNSHSLSNIFKKYEDNIPSNDDIDKKLNFILSTLEGSDLDKNLSSFTSDVASPPPHQILKSDKRKAKSQLNPNPTTISNSSSDEDLKLVITPPPTNVTFTRRGTPRTPRIKQEISNPSNITMNNIPLSETKSTVHTVFNPQPTPVTSNLSTNKITNVQIKKEKENENLNTPSHQRTINSTFSDIEIIENEKKLDSILSTLQSDNLLSLIFKKNDITKKTKTEVPLKSIKRELDQKEKIPSLVENPTPIYFSYLSQSNDNEESKL</sequence>
<feature type="compositionally biased region" description="Basic and acidic residues" evidence="5">
    <location>
        <begin position="1188"/>
        <end position="1219"/>
    </location>
</feature>
<feature type="region of interest" description="Disordered" evidence="5">
    <location>
        <begin position="1281"/>
        <end position="1435"/>
    </location>
</feature>
<dbReference type="GO" id="GO:0008270">
    <property type="term" value="F:zinc ion binding"/>
    <property type="evidence" value="ECO:0007669"/>
    <property type="project" value="UniProtKB-KW"/>
</dbReference>
<protein>
    <recommendedName>
        <fullName evidence="6">DBF4-type domain-containing protein</fullName>
    </recommendedName>
</protein>
<evidence type="ECO:0000256" key="3">
    <source>
        <dbReference type="ARBA" id="ARBA00022833"/>
    </source>
</evidence>
<feature type="compositionally biased region" description="Low complexity" evidence="5">
    <location>
        <begin position="1508"/>
        <end position="1529"/>
    </location>
</feature>
<keyword evidence="8" id="KW-1185">Reference proteome</keyword>
<evidence type="ECO:0000256" key="4">
    <source>
        <dbReference type="PROSITE-ProRule" id="PRU00600"/>
    </source>
</evidence>
<proteinExistence type="predicted"/>
<feature type="compositionally biased region" description="Basic and acidic residues" evidence="5">
    <location>
        <begin position="1281"/>
        <end position="1294"/>
    </location>
</feature>
<dbReference type="Proteomes" id="UP000193719">
    <property type="component" value="Unassembled WGS sequence"/>
</dbReference>
<dbReference type="GO" id="GO:0005634">
    <property type="term" value="C:nucleus"/>
    <property type="evidence" value="ECO:0007669"/>
    <property type="project" value="UniProtKB-ARBA"/>
</dbReference>
<feature type="compositionally biased region" description="Low complexity" evidence="5">
    <location>
        <begin position="632"/>
        <end position="643"/>
    </location>
</feature>
<feature type="compositionally biased region" description="Acidic residues" evidence="5">
    <location>
        <begin position="661"/>
        <end position="675"/>
    </location>
</feature>
<feature type="domain" description="DBF4-type" evidence="6">
    <location>
        <begin position="546"/>
        <end position="595"/>
    </location>
</feature>
<keyword evidence="1" id="KW-0479">Metal-binding</keyword>
<dbReference type="InterPro" id="IPR006572">
    <property type="entry name" value="Znf_DBF"/>
</dbReference>
<dbReference type="InterPro" id="IPR038545">
    <property type="entry name" value="Znf_DBF_sf"/>
</dbReference>
<feature type="compositionally biased region" description="Low complexity" evidence="5">
    <location>
        <begin position="1133"/>
        <end position="1160"/>
    </location>
</feature>
<feature type="region of interest" description="Disordered" evidence="5">
    <location>
        <begin position="596"/>
        <end position="714"/>
    </location>
</feature>
<feature type="region of interest" description="Disordered" evidence="5">
    <location>
        <begin position="1617"/>
        <end position="1684"/>
    </location>
</feature>
<keyword evidence="3" id="KW-0862">Zinc</keyword>
<feature type="region of interest" description="Disordered" evidence="5">
    <location>
        <begin position="1557"/>
        <end position="1576"/>
    </location>
</feature>
<dbReference type="STRING" id="1754191.A0A1Y1V054"/>
<reference evidence="7 8" key="1">
    <citation type="submission" date="2016-08" db="EMBL/GenBank/DDBJ databases">
        <title>Genomes of anaerobic fungi encode conserved fungal cellulosomes for biomass hydrolysis.</title>
        <authorList>
            <consortium name="DOE Joint Genome Institute"/>
            <person name="Haitjema C.H."/>
            <person name="Gilmore S.P."/>
            <person name="Henske J.K."/>
            <person name="Solomon K.V."/>
            <person name="De Groot R."/>
            <person name="Kuo A."/>
            <person name="Mondo S.J."/>
            <person name="Salamov A.A."/>
            <person name="Labutti K."/>
            <person name="Zhao Z."/>
            <person name="Chiniquy J."/>
            <person name="Barry K."/>
            <person name="Brewer H.M."/>
            <person name="Purvine S.O."/>
            <person name="Wright A.T."/>
            <person name="Boxma B."/>
            <person name="Van Alen T."/>
            <person name="Hackstein J.H."/>
            <person name="Baker S.E."/>
            <person name="Grigoriev I.V."/>
            <person name="O'Malley M.A."/>
        </authorList>
    </citation>
    <scope>NUCLEOTIDE SEQUENCE [LARGE SCALE GENOMIC DNA]</scope>
    <source>
        <strain evidence="8">finn</strain>
    </source>
</reference>
<dbReference type="InterPro" id="IPR013939">
    <property type="entry name" value="Regulatory_Dfp1/Him1"/>
</dbReference>
<dbReference type="OrthoDB" id="21380at2759"/>
<feature type="region of interest" description="Disordered" evidence="5">
    <location>
        <begin position="1"/>
        <end position="25"/>
    </location>
</feature>
<dbReference type="EMBL" id="MCFH01000050">
    <property type="protein sequence ID" value="ORX43787.1"/>
    <property type="molecule type" value="Genomic_DNA"/>
</dbReference>
<feature type="compositionally biased region" description="Low complexity" evidence="5">
    <location>
        <begin position="1670"/>
        <end position="1679"/>
    </location>
</feature>
<feature type="compositionally biased region" description="Low complexity" evidence="5">
    <location>
        <begin position="1643"/>
        <end position="1653"/>
    </location>
</feature>
<feature type="compositionally biased region" description="Polar residues" evidence="5">
    <location>
        <begin position="1362"/>
        <end position="1377"/>
    </location>
</feature>
<feature type="region of interest" description="Disordered" evidence="5">
    <location>
        <begin position="1508"/>
        <end position="1548"/>
    </location>
</feature>
<accession>A0A1Y1V054</accession>
<dbReference type="Gene3D" id="6.10.250.3410">
    <property type="entry name" value="DBF zinc finger"/>
    <property type="match status" value="1"/>
</dbReference>
<feature type="compositionally biased region" description="Basic and acidic residues" evidence="5">
    <location>
        <begin position="1407"/>
        <end position="1435"/>
    </location>
</feature>